<evidence type="ECO:0000256" key="10">
    <source>
        <dbReference type="ARBA" id="ARBA00024190"/>
    </source>
</evidence>
<dbReference type="EMBL" id="JAINUG010000004">
    <property type="protein sequence ID" value="KAJ8417105.1"/>
    <property type="molecule type" value="Genomic_DNA"/>
</dbReference>
<dbReference type="InterPro" id="IPR019734">
    <property type="entry name" value="TPR_rpt"/>
</dbReference>
<dbReference type="GO" id="GO:0005634">
    <property type="term" value="C:nucleus"/>
    <property type="evidence" value="ECO:0007669"/>
    <property type="project" value="UniProtKB-SubCell"/>
</dbReference>
<dbReference type="InterPro" id="IPR008978">
    <property type="entry name" value="HSP20-like_chaperone"/>
</dbReference>
<evidence type="ECO:0000256" key="5">
    <source>
        <dbReference type="ARBA" id="ARBA00022803"/>
    </source>
</evidence>
<dbReference type="Gene3D" id="2.60.40.790">
    <property type="match status" value="1"/>
</dbReference>
<reference evidence="15" key="1">
    <citation type="journal article" date="2023" name="Science">
        <title>Genome structures resolve the early diversification of teleost fishes.</title>
        <authorList>
            <person name="Parey E."/>
            <person name="Louis A."/>
            <person name="Montfort J."/>
            <person name="Bouchez O."/>
            <person name="Roques C."/>
            <person name="Iampietro C."/>
            <person name="Lluch J."/>
            <person name="Castinel A."/>
            <person name="Donnadieu C."/>
            <person name="Desvignes T."/>
            <person name="Floi Bucao C."/>
            <person name="Jouanno E."/>
            <person name="Wen M."/>
            <person name="Mejri S."/>
            <person name="Dirks R."/>
            <person name="Jansen H."/>
            <person name="Henkel C."/>
            <person name="Chen W.J."/>
            <person name="Zahm M."/>
            <person name="Cabau C."/>
            <person name="Klopp C."/>
            <person name="Thompson A.W."/>
            <person name="Robinson-Rechavi M."/>
            <person name="Braasch I."/>
            <person name="Lecointre G."/>
            <person name="Bobe J."/>
            <person name="Postlethwait J.H."/>
            <person name="Berthelot C."/>
            <person name="Roest Crollius H."/>
            <person name="Guiguen Y."/>
        </authorList>
    </citation>
    <scope>NUCLEOTIDE SEQUENCE</scope>
    <source>
        <strain evidence="15">NC1722</strain>
    </source>
</reference>
<comment type="subcellular location">
    <subcellularLocation>
        <location evidence="2">Cell projection</location>
        <location evidence="2">Neuron projection</location>
    </subcellularLocation>
    <subcellularLocation>
        <location evidence="10">Dynein axonemal particle</location>
    </subcellularLocation>
    <subcellularLocation>
        <location evidence="1">Nucleus</location>
    </subcellularLocation>
</comment>
<dbReference type="GO" id="GO:0007399">
    <property type="term" value="P:nervous system development"/>
    <property type="evidence" value="ECO:0007669"/>
    <property type="project" value="UniProtKB-KW"/>
</dbReference>
<evidence type="ECO:0000256" key="3">
    <source>
        <dbReference type="ARBA" id="ARBA00022490"/>
    </source>
</evidence>
<keyword evidence="3" id="KW-0963">Cytoplasm</keyword>
<evidence type="ECO:0000256" key="13">
    <source>
        <dbReference type="SAM" id="MobiDB-lite"/>
    </source>
</evidence>
<feature type="domain" description="CS" evidence="14">
    <location>
        <begin position="3"/>
        <end position="87"/>
    </location>
</feature>
<feature type="region of interest" description="Disordered" evidence="13">
    <location>
        <begin position="908"/>
        <end position="929"/>
    </location>
</feature>
<keyword evidence="9" id="KW-0966">Cell projection</keyword>
<comment type="caution">
    <text evidence="15">The sequence shown here is derived from an EMBL/GenBank/DDBJ whole genome shotgun (WGS) entry which is preliminary data.</text>
</comment>
<protein>
    <recommendedName>
        <fullName evidence="11">Dynein axonemal assembly factor 4</fullName>
    </recommendedName>
</protein>
<feature type="region of interest" description="Disordered" evidence="13">
    <location>
        <begin position="578"/>
        <end position="677"/>
    </location>
</feature>
<gene>
    <name evidence="15" type="ORF">AAFF_G00283320</name>
</gene>
<dbReference type="FunFam" id="1.25.40.10:FF:000176">
    <property type="entry name" value="dynein assembly factor 4, axonemal isoform X1"/>
    <property type="match status" value="1"/>
</dbReference>
<feature type="compositionally biased region" description="Basic and acidic residues" evidence="13">
    <location>
        <begin position="163"/>
        <end position="186"/>
    </location>
</feature>
<evidence type="ECO:0000259" key="14">
    <source>
        <dbReference type="PROSITE" id="PS51203"/>
    </source>
</evidence>
<evidence type="ECO:0000313" key="15">
    <source>
        <dbReference type="EMBL" id="KAJ8417105.1"/>
    </source>
</evidence>
<keyword evidence="8" id="KW-0539">Nucleus</keyword>
<feature type="compositionally biased region" description="Low complexity" evidence="13">
    <location>
        <begin position="578"/>
        <end position="601"/>
    </location>
</feature>
<sequence>MPLIIKDYSWTQSESMIYISVPLKGIKVGKVDIFATDEYLKVSFPPFLFEVFLFEPIDDDRSVAKIGDGVVIFTLHKKNVGIWEQLSMKNGDKETLKEIRERAVLKVQEKASADTKAKAVRKQEEKKYALERMMKLEDEERARIKKIKDEECEKVTAEMEAWKMKQKQEEEKAEAQQRQMMDEEHKQRKSNPKSVSKSADNKAMVKHGCQNKPIKPKQVTLPAPRCSGIIKVQFTPRVFPTALRESRVAEEEEWLMKQAEARRASSADIPEMKDLKEEERNPDWLKEKGNKLFAMGNYLAAVNAYNLAIRLNRNIPALYSNRAACHLKLRNLHKAIEDSSKALTLLTPAVADNAEARLKAHLRRGTAFCELELYAEGLQDYQSALKINPHNEAVQVDAQKIRHIIQGSVVVPSGFHEENIPLVNPFHRQAQGGGKMSESSSDTESSCGWTIISNEGSDIETLGPDNGADSKPGLSESLEGEETQEEEEEELQEETHQEPSVLQAEHNESWAESSLDATLKEEKLEQMEAVSEIVDEHVTLCSSSEHSDIMTLEPSMSAEPGALWEEQQTEAEEELLGREALYMGTSSSSQYTFSTTETTPTLPVEPPERDSSSSSGDEEEQEPSPALRRRRVRRTTATASETEEAKSPGQDEQEPLEQPEQPEEEEPHRSPPPGHGNGTLNKCILLALVVAISMGFGHFYGTVQIQERHKLVDKIRVSEPSSAGVDLLQCQREQDVMTESKEVVQHLREDLEEKQAMVLTLTGIMDKITKENHQLRLKQSQLQAQKEELSVRLKQSAQERNEIESHHKHLATENQQLKTSLEREEESLSTLQEELLNLRALIRDLEKRDAGADSVLLENQKLKEHLEEEKQRIQGFLGQRETLVAEAQTLRRELDRERQATDRLREELEQLSSQSAGSDGEADPETEELQARLSELEKKLNFEQQRSDLWERLYVETKEDRAKGDQQSRAKRPKDSIIGKVKDTFDAVKNSTKEFVHHHKEQIKKAKEAVKENLRKFSDSVKSTFRHFKDSASRVFEKARRPQERKFHERKEAKAERREHQQEHSSKQKPEKDSDSSSWQPRSQKPLHPHPHKSTADTFQADRNTRKSGPTAHKESESASHRRRPKGCSGVFDCAYQESTSLFNKALEPIRADEFSQLIHSYLQQEVDHFHHWRELESFINSFFHNGIFIHDQMLFTDFVSGVEDYLEDMDEYQRYDEDVFEDLDDYVYKHFFGDSYSKQYGPSRTVEKPAAKRKEDRRSRHHWQHDRAHPRPQKERKWSKPGRSNGRHMANVKIELGPMPFDPKY</sequence>
<feature type="compositionally biased region" description="Basic and acidic residues" evidence="13">
    <location>
        <begin position="1266"/>
        <end position="1279"/>
    </location>
</feature>
<dbReference type="GO" id="GO:0016020">
    <property type="term" value="C:membrane"/>
    <property type="evidence" value="ECO:0007669"/>
    <property type="project" value="TreeGrafter"/>
</dbReference>
<feature type="region of interest" description="Disordered" evidence="13">
    <location>
        <begin position="163"/>
        <end position="208"/>
    </location>
</feature>
<feature type="region of interest" description="Disordered" evidence="13">
    <location>
        <begin position="1034"/>
        <end position="1127"/>
    </location>
</feature>
<dbReference type="GO" id="GO:0043005">
    <property type="term" value="C:neuron projection"/>
    <property type="evidence" value="ECO:0007669"/>
    <property type="project" value="UniProtKB-SubCell"/>
</dbReference>
<dbReference type="SUPFAM" id="SSF48452">
    <property type="entry name" value="TPR-like"/>
    <property type="match status" value="1"/>
</dbReference>
<feature type="region of interest" description="Disordered" evidence="13">
    <location>
        <begin position="1241"/>
        <end position="1306"/>
    </location>
</feature>
<name>A0AAD7X1R7_9TELE</name>
<evidence type="ECO:0000256" key="2">
    <source>
        <dbReference type="ARBA" id="ARBA00004487"/>
    </source>
</evidence>
<keyword evidence="16" id="KW-1185">Reference proteome</keyword>
<dbReference type="PANTHER" id="PTHR28638">
    <property type="entry name" value="CELL CYCLE PROGRESSION PROTEIN 1"/>
    <property type="match status" value="1"/>
</dbReference>
<dbReference type="InterPro" id="IPR051990">
    <property type="entry name" value="CCPG1/PBIP1"/>
</dbReference>
<proteinExistence type="predicted"/>
<dbReference type="PANTHER" id="PTHR28638:SF2">
    <property type="entry name" value="CELL CYCLE PROGRESSION PROTEIN 1"/>
    <property type="match status" value="1"/>
</dbReference>
<evidence type="ECO:0000256" key="1">
    <source>
        <dbReference type="ARBA" id="ARBA00004123"/>
    </source>
</evidence>
<keyword evidence="5 12" id="KW-0802">TPR repeat</keyword>
<dbReference type="InterPro" id="IPR007052">
    <property type="entry name" value="CS_dom"/>
</dbReference>
<evidence type="ECO:0000256" key="11">
    <source>
        <dbReference type="ARBA" id="ARBA00024430"/>
    </source>
</evidence>
<dbReference type="CDD" id="cd06469">
    <property type="entry name" value="p23_DYX1C1_like"/>
    <property type="match status" value="1"/>
</dbReference>
<feature type="compositionally biased region" description="Acidic residues" evidence="13">
    <location>
        <begin position="478"/>
        <end position="492"/>
    </location>
</feature>
<organism evidence="15 16">
    <name type="scientific">Aldrovandia affinis</name>
    <dbReference type="NCBI Taxonomy" id="143900"/>
    <lineage>
        <taxon>Eukaryota</taxon>
        <taxon>Metazoa</taxon>
        <taxon>Chordata</taxon>
        <taxon>Craniata</taxon>
        <taxon>Vertebrata</taxon>
        <taxon>Euteleostomi</taxon>
        <taxon>Actinopterygii</taxon>
        <taxon>Neopterygii</taxon>
        <taxon>Teleostei</taxon>
        <taxon>Notacanthiformes</taxon>
        <taxon>Halosauridae</taxon>
        <taxon>Aldrovandia</taxon>
    </lineage>
</organism>
<feature type="compositionally biased region" description="Basic and acidic residues" evidence="13">
    <location>
        <begin position="1034"/>
        <end position="1075"/>
    </location>
</feature>
<feature type="compositionally biased region" description="Polar residues" evidence="13">
    <location>
        <begin position="447"/>
        <end position="456"/>
    </location>
</feature>
<evidence type="ECO:0000256" key="12">
    <source>
        <dbReference type="PROSITE-ProRule" id="PRU00339"/>
    </source>
</evidence>
<dbReference type="PROSITE" id="PS51203">
    <property type="entry name" value="CS"/>
    <property type="match status" value="1"/>
</dbReference>
<dbReference type="FunFam" id="2.60.40.790:FF:000015">
    <property type="entry name" value="dynein assembly factor 4, axonemal isoform X1"/>
    <property type="match status" value="1"/>
</dbReference>
<feature type="compositionally biased region" description="Low complexity" evidence="13">
    <location>
        <begin position="437"/>
        <end position="446"/>
    </location>
</feature>
<dbReference type="GO" id="GO:0120293">
    <property type="term" value="C:dynein axonemal particle"/>
    <property type="evidence" value="ECO:0007669"/>
    <property type="project" value="UniProtKB-SubCell"/>
</dbReference>
<dbReference type="Gene3D" id="1.20.120.20">
    <property type="entry name" value="Apolipoprotein"/>
    <property type="match status" value="1"/>
</dbReference>
<keyword evidence="6" id="KW-0524">Neurogenesis</keyword>
<dbReference type="Gene3D" id="1.25.40.10">
    <property type="entry name" value="Tetratricopeptide repeat domain"/>
    <property type="match status" value="1"/>
</dbReference>
<dbReference type="InterPro" id="IPR011990">
    <property type="entry name" value="TPR-like_helical_dom_sf"/>
</dbReference>
<accession>A0AAD7X1R7</accession>
<keyword evidence="4" id="KW-0677">Repeat</keyword>
<evidence type="ECO:0000256" key="9">
    <source>
        <dbReference type="ARBA" id="ARBA00023273"/>
    </source>
</evidence>
<dbReference type="SMART" id="SM00028">
    <property type="entry name" value="TPR"/>
    <property type="match status" value="3"/>
</dbReference>
<feature type="region of interest" description="Disordered" evidence="13">
    <location>
        <begin position="427"/>
        <end position="514"/>
    </location>
</feature>
<feature type="compositionally biased region" description="Basic and acidic residues" evidence="13">
    <location>
        <begin position="1246"/>
        <end position="1259"/>
    </location>
</feature>
<evidence type="ECO:0000256" key="7">
    <source>
        <dbReference type="ARBA" id="ARBA00023054"/>
    </source>
</evidence>
<dbReference type="Proteomes" id="UP001221898">
    <property type="component" value="Unassembled WGS sequence"/>
</dbReference>
<dbReference type="InterPro" id="IPR037894">
    <property type="entry name" value="CS_DYX1C1"/>
</dbReference>
<feature type="compositionally biased region" description="Acidic residues" evidence="13">
    <location>
        <begin position="651"/>
        <end position="665"/>
    </location>
</feature>
<dbReference type="SUPFAM" id="SSF49764">
    <property type="entry name" value="HSP20-like chaperones"/>
    <property type="match status" value="1"/>
</dbReference>
<evidence type="ECO:0000256" key="4">
    <source>
        <dbReference type="ARBA" id="ARBA00022737"/>
    </source>
</evidence>
<evidence type="ECO:0000256" key="8">
    <source>
        <dbReference type="ARBA" id="ARBA00023242"/>
    </source>
</evidence>
<dbReference type="GO" id="GO:0003341">
    <property type="term" value="P:cilium movement"/>
    <property type="evidence" value="ECO:0007669"/>
    <property type="project" value="InterPro"/>
</dbReference>
<dbReference type="Pfam" id="PF04969">
    <property type="entry name" value="CS"/>
    <property type="match status" value="1"/>
</dbReference>
<evidence type="ECO:0000313" key="16">
    <source>
        <dbReference type="Proteomes" id="UP001221898"/>
    </source>
</evidence>
<evidence type="ECO:0000256" key="6">
    <source>
        <dbReference type="ARBA" id="ARBA00022902"/>
    </source>
</evidence>
<feature type="repeat" description="TPR" evidence="12">
    <location>
        <begin position="358"/>
        <end position="391"/>
    </location>
</feature>
<keyword evidence="7" id="KW-0175">Coiled coil</keyword>
<dbReference type="PROSITE" id="PS50005">
    <property type="entry name" value="TPR"/>
    <property type="match status" value="1"/>
</dbReference>